<keyword evidence="2" id="KW-1185">Reference proteome</keyword>
<dbReference type="AlphaFoldDB" id="A0A5M9J4D9"/>
<dbReference type="EMBL" id="VICG01000016">
    <property type="protein sequence ID" value="KAA8564074.1"/>
    <property type="molecule type" value="Genomic_DNA"/>
</dbReference>
<accession>A0A5M9J4D9</accession>
<evidence type="ECO:0000313" key="1">
    <source>
        <dbReference type="EMBL" id="KAA8564074.1"/>
    </source>
</evidence>
<organism evidence="1 2">
    <name type="scientific">Monilinia fructicola</name>
    <name type="common">Brown rot fungus</name>
    <name type="synonym">Ciboria fructicola</name>
    <dbReference type="NCBI Taxonomy" id="38448"/>
    <lineage>
        <taxon>Eukaryota</taxon>
        <taxon>Fungi</taxon>
        <taxon>Dikarya</taxon>
        <taxon>Ascomycota</taxon>
        <taxon>Pezizomycotina</taxon>
        <taxon>Leotiomycetes</taxon>
        <taxon>Helotiales</taxon>
        <taxon>Sclerotiniaceae</taxon>
        <taxon>Monilinia</taxon>
    </lineage>
</organism>
<proteinExistence type="predicted"/>
<reference evidence="1 2" key="1">
    <citation type="submission" date="2019-06" db="EMBL/GenBank/DDBJ databases">
        <title>Genome Sequence of the Brown Rot Fungal Pathogen Monilinia fructicola.</title>
        <authorList>
            <person name="De Miccolis Angelini R.M."/>
            <person name="Landi L."/>
            <person name="Abate D."/>
            <person name="Pollastro S."/>
            <person name="Romanazzi G."/>
            <person name="Faretra F."/>
        </authorList>
    </citation>
    <scope>NUCLEOTIDE SEQUENCE [LARGE SCALE GENOMIC DNA]</scope>
    <source>
        <strain evidence="1 2">Mfrc123</strain>
    </source>
</reference>
<sequence length="231" mass="26422">MAISWLSIPQSQNALGTSSGPAEHFFLPAAFGLGMVVLDEGRKWGVRRWPRGGWRGVLGRCIDLEVLEHSLAWVGRLISYHFAFCSLTIKTSNHKINWVHDHIIHSYAMYAYKHNFSIVIPHPSLHAILQPSRHPKEYVCHESRILLPNHESQTAGYQAPNKIRIQKNSSRKQDARLSHANTCKARKAQTIKKFLIPGSMIMSRPGWDQIRNRNRKRMIHDIEPGKSETLP</sequence>
<protein>
    <submittedName>
        <fullName evidence="1">Uncharacterized protein</fullName>
    </submittedName>
</protein>
<name>A0A5M9J4D9_MONFR</name>
<gene>
    <name evidence="1" type="ORF">EYC84_012063</name>
</gene>
<evidence type="ECO:0000313" key="2">
    <source>
        <dbReference type="Proteomes" id="UP000322873"/>
    </source>
</evidence>
<dbReference type="Proteomes" id="UP000322873">
    <property type="component" value="Unassembled WGS sequence"/>
</dbReference>
<comment type="caution">
    <text evidence="1">The sequence shown here is derived from an EMBL/GenBank/DDBJ whole genome shotgun (WGS) entry which is preliminary data.</text>
</comment>